<dbReference type="RefSeq" id="WP_014968692.1">
    <property type="nucleotide sequence ID" value="NC_018664.1"/>
</dbReference>
<keyword evidence="3" id="KW-1185">Reference proteome</keyword>
<feature type="transmembrane region" description="Helical" evidence="1">
    <location>
        <begin position="52"/>
        <end position="70"/>
    </location>
</feature>
<feature type="transmembrane region" description="Helical" evidence="1">
    <location>
        <begin position="90"/>
        <end position="111"/>
    </location>
</feature>
<feature type="transmembrane region" description="Helical" evidence="1">
    <location>
        <begin position="225"/>
        <end position="244"/>
    </location>
</feature>
<dbReference type="NCBIfam" id="TIGR04112">
    <property type="entry name" value="seleno_YedE"/>
    <property type="match status" value="1"/>
</dbReference>
<dbReference type="KEGG" id="cad:Curi_c25630"/>
<feature type="transmembrane region" description="Helical" evidence="1">
    <location>
        <begin position="184"/>
        <end position="204"/>
    </location>
</feature>
<feature type="transmembrane region" description="Helical" evidence="1">
    <location>
        <begin position="7"/>
        <end position="25"/>
    </location>
</feature>
<dbReference type="Pfam" id="PF04143">
    <property type="entry name" value="Sulf_transp"/>
    <property type="match status" value="1"/>
</dbReference>
<feature type="transmembrane region" description="Helical" evidence="1">
    <location>
        <begin position="297"/>
        <end position="318"/>
    </location>
</feature>
<gene>
    <name evidence="2" type="ordered locus">Curi_c25630</name>
</gene>
<feature type="transmembrane region" description="Helical" evidence="1">
    <location>
        <begin position="117"/>
        <end position="135"/>
    </location>
</feature>
<dbReference type="InterPro" id="IPR007272">
    <property type="entry name" value="Sulf_transp_TsuA/YedE"/>
</dbReference>
<keyword evidence="1" id="KW-0472">Membrane</keyword>
<protein>
    <submittedName>
        <fullName evidence="2">Membrane protein</fullName>
    </submittedName>
</protein>
<feature type="transmembrane region" description="Helical" evidence="1">
    <location>
        <begin position="264"/>
        <end position="285"/>
    </location>
</feature>
<proteinExistence type="predicted"/>
<dbReference type="OrthoDB" id="3190590at2"/>
<accession>K0B0J1</accession>
<feature type="transmembrane region" description="Helical" evidence="1">
    <location>
        <begin position="156"/>
        <end position="178"/>
    </location>
</feature>
<dbReference type="PATRIC" id="fig|1128398.3.peg.2638"/>
<dbReference type="EMBL" id="CP003326">
    <property type="protein sequence ID" value="AFS79558.1"/>
    <property type="molecule type" value="Genomic_DNA"/>
</dbReference>
<keyword evidence="1" id="KW-1133">Transmembrane helix</keyword>
<dbReference type="InterPro" id="IPR026366">
    <property type="entry name" value="Seleno_YedE"/>
</dbReference>
<feature type="transmembrane region" description="Helical" evidence="1">
    <location>
        <begin position="330"/>
        <end position="350"/>
    </location>
</feature>
<keyword evidence="1" id="KW-0812">Transmembrane</keyword>
<evidence type="ECO:0000256" key="1">
    <source>
        <dbReference type="SAM" id="Phobius"/>
    </source>
</evidence>
<organism evidence="2 3">
    <name type="scientific">Gottschalkia acidurici (strain ATCC 7906 / DSM 604 / BCRC 14475 / CIP 104303 / KCTC 5404 / NCIMB 10678 / 9a)</name>
    <name type="common">Clostridium acidurici</name>
    <dbReference type="NCBI Taxonomy" id="1128398"/>
    <lineage>
        <taxon>Bacteria</taxon>
        <taxon>Bacillati</taxon>
        <taxon>Bacillota</taxon>
        <taxon>Tissierellia</taxon>
        <taxon>Tissierellales</taxon>
        <taxon>Gottschalkiaceae</taxon>
        <taxon>Gottschalkia</taxon>
    </lineage>
</organism>
<name>K0B0J1_GOTA9</name>
<reference evidence="2 3" key="1">
    <citation type="journal article" date="2012" name="PLoS ONE">
        <title>The purine-utilizing bacterium Clostridium acidurici 9a: a genome-guided metabolic reconsideration.</title>
        <authorList>
            <person name="Hartwich K."/>
            <person name="Poehlein A."/>
            <person name="Daniel R."/>
        </authorList>
    </citation>
    <scope>NUCLEOTIDE SEQUENCE [LARGE SCALE GENOMIC DNA]</scope>
    <source>
        <strain evidence="3">ATCC 7906 / DSM 604 / BCRC 14475 / CIP 104303 / KCTC 5404 / NCIMB 10678 / 9a</strain>
    </source>
</reference>
<dbReference type="AlphaFoldDB" id="K0B0J1"/>
<dbReference type="eggNOG" id="COG2391">
    <property type="taxonomic scope" value="Bacteria"/>
</dbReference>
<sequence length="364" mass="38441">MNSKTKVIVAGGVIGILASILVKFGNPVNMGVCIACFYRDIAGGLGFHRAEIVQYIRPEIIGIIMGAFLISSSKREFRARGGSSPIIRFFLAILLMFGALVFLGCPLRAILRLANGDLNALIGIIGYSAGIFIGAQFIKKGFSLGKSVGQPRISGYVMPLFSIILLIFLVLAPAFIFFSTEGPGSMRAPIVLSLIAGLLIGVVLQRTRLCTAGGIRDAILIKDFYFLWGLIGIFLFGLIGNLVLNPQTFKIGFLEQPIAHTEAVWNFLGMTLAGICSVLLGGCPLRQTILAGEGDTDAAITVLGLIVGAALAHNFGIAASPKGVPANGKIAVIVGLITVVIIAFSIVKGAQKERKNKLQKGGNI</sequence>
<evidence type="ECO:0000313" key="3">
    <source>
        <dbReference type="Proteomes" id="UP000006094"/>
    </source>
</evidence>
<evidence type="ECO:0000313" key="2">
    <source>
        <dbReference type="EMBL" id="AFS79558.1"/>
    </source>
</evidence>
<dbReference type="STRING" id="1128398.Curi_c25630"/>
<dbReference type="HOGENOM" id="CLU_064908_0_0_9"/>
<dbReference type="Proteomes" id="UP000006094">
    <property type="component" value="Chromosome"/>
</dbReference>